<protein>
    <submittedName>
        <fullName evidence="7">Radical SAM/SPASM domain-containing protein</fullName>
    </submittedName>
</protein>
<dbReference type="EMBL" id="RLII01000001">
    <property type="protein sequence ID" value="RXE60372.1"/>
    <property type="molecule type" value="Genomic_DNA"/>
</dbReference>
<reference evidence="8" key="1">
    <citation type="submission" date="2018-11" db="EMBL/GenBank/DDBJ databases">
        <title>Genome sequencing of a novel mesophilic and cellulolytic organism within the genus Hungateiclostridium.</title>
        <authorList>
            <person name="Rettenmaier R."/>
            <person name="Liebl W."/>
            <person name="Zverlov V."/>
        </authorList>
    </citation>
    <scope>NUCLEOTIDE SEQUENCE [LARGE SCALE GENOMIC DNA]</scope>
    <source>
        <strain evidence="8">N2K1</strain>
    </source>
</reference>
<proteinExistence type="predicted"/>
<evidence type="ECO:0000256" key="2">
    <source>
        <dbReference type="ARBA" id="ARBA00022723"/>
    </source>
</evidence>
<evidence type="ECO:0000256" key="3">
    <source>
        <dbReference type="ARBA" id="ARBA00023004"/>
    </source>
</evidence>
<sequence length="254" mass="29646">MIMRLGKMFRMVEIEINSQCNRKCSYCPNSFMKRKEQGEMESKVFYKLLESLRKIKFDGRISYHFFGEPLLCKNLIPYVKETKIQLPDSKIFLYSNGDYLDREKLVLLNDYGVDKFIITNHQGNGHRFQKVYDHISDNLKEKVTYLTSKELNLVNRGGLLEGVGGNVISERPCIVPKNLLVITCKGNVVYCFNDYCQVHTMGNIMERDLIDIWNDEVYVRIRTELAEGKRSNYEVCKVCNHYSALTEDGLDFEL</sequence>
<dbReference type="OrthoDB" id="9805809at2"/>
<dbReference type="AlphaFoldDB" id="A0A4Q0IBA6"/>
<dbReference type="SUPFAM" id="SSF102114">
    <property type="entry name" value="Radical SAM enzymes"/>
    <property type="match status" value="1"/>
</dbReference>
<keyword evidence="4" id="KW-0411">Iron-sulfur</keyword>
<dbReference type="PANTHER" id="PTHR11228">
    <property type="entry name" value="RADICAL SAM DOMAIN PROTEIN"/>
    <property type="match status" value="1"/>
</dbReference>
<keyword evidence="8" id="KW-1185">Reference proteome</keyword>
<keyword evidence="3" id="KW-0408">Iron</keyword>
<feature type="domain" description="4Fe4S-binding SPASM" evidence="6">
    <location>
        <begin position="173"/>
        <end position="240"/>
    </location>
</feature>
<keyword evidence="2" id="KW-0479">Metal-binding</keyword>
<evidence type="ECO:0000313" key="8">
    <source>
        <dbReference type="Proteomes" id="UP000289166"/>
    </source>
</evidence>
<dbReference type="SFLD" id="SFLDS00029">
    <property type="entry name" value="Radical_SAM"/>
    <property type="match status" value="1"/>
</dbReference>
<name>A0A4Q0IBA6_9FIRM</name>
<dbReference type="CDD" id="cd01335">
    <property type="entry name" value="Radical_SAM"/>
    <property type="match status" value="1"/>
</dbReference>
<evidence type="ECO:0000259" key="6">
    <source>
        <dbReference type="Pfam" id="PF13186"/>
    </source>
</evidence>
<dbReference type="InterPro" id="IPR023885">
    <property type="entry name" value="4Fe4S-binding_SPASM_dom"/>
</dbReference>
<evidence type="ECO:0000256" key="4">
    <source>
        <dbReference type="ARBA" id="ARBA00023014"/>
    </source>
</evidence>
<evidence type="ECO:0000259" key="5">
    <source>
        <dbReference type="Pfam" id="PF04055"/>
    </source>
</evidence>
<dbReference type="GO" id="GO:0003824">
    <property type="term" value="F:catalytic activity"/>
    <property type="evidence" value="ECO:0007669"/>
    <property type="project" value="InterPro"/>
</dbReference>
<keyword evidence="1" id="KW-0949">S-adenosyl-L-methionine</keyword>
<dbReference type="Pfam" id="PF04055">
    <property type="entry name" value="Radical_SAM"/>
    <property type="match status" value="1"/>
</dbReference>
<organism evidence="7 8">
    <name type="scientific">Acetivibrio mesophilus</name>
    <dbReference type="NCBI Taxonomy" id="2487273"/>
    <lineage>
        <taxon>Bacteria</taxon>
        <taxon>Bacillati</taxon>
        <taxon>Bacillota</taxon>
        <taxon>Clostridia</taxon>
        <taxon>Eubacteriales</taxon>
        <taxon>Oscillospiraceae</taxon>
        <taxon>Acetivibrio</taxon>
    </lineage>
</organism>
<gene>
    <name evidence="7" type="ORF">EFD62_00060</name>
</gene>
<accession>A0A4Q0IBA6</accession>
<dbReference type="InterPro" id="IPR007197">
    <property type="entry name" value="rSAM"/>
</dbReference>
<feature type="domain" description="Radical SAM core" evidence="5">
    <location>
        <begin position="15"/>
        <end position="119"/>
    </location>
</feature>
<dbReference type="Gene3D" id="3.20.20.70">
    <property type="entry name" value="Aldolase class I"/>
    <property type="match status" value="1"/>
</dbReference>
<dbReference type="InterPro" id="IPR050377">
    <property type="entry name" value="Radical_SAM_PqqE_MftC-like"/>
</dbReference>
<dbReference type="SFLD" id="SFLDG01067">
    <property type="entry name" value="SPASM/twitch_domain_containing"/>
    <property type="match status" value="1"/>
</dbReference>
<dbReference type="PANTHER" id="PTHR11228:SF34">
    <property type="entry name" value="TUNGSTEN-CONTAINING ALDEHYDE FERREDOXIN OXIDOREDUCTASE COFACTOR MODIFYING PROTEIN"/>
    <property type="match status" value="1"/>
</dbReference>
<dbReference type="GO" id="GO:0051536">
    <property type="term" value="F:iron-sulfur cluster binding"/>
    <property type="evidence" value="ECO:0007669"/>
    <property type="project" value="UniProtKB-KW"/>
</dbReference>
<dbReference type="Proteomes" id="UP000289166">
    <property type="component" value="Unassembled WGS sequence"/>
</dbReference>
<dbReference type="Pfam" id="PF13186">
    <property type="entry name" value="SPASM"/>
    <property type="match status" value="1"/>
</dbReference>
<dbReference type="InterPro" id="IPR058240">
    <property type="entry name" value="rSAM_sf"/>
</dbReference>
<dbReference type="GO" id="GO:0046872">
    <property type="term" value="F:metal ion binding"/>
    <property type="evidence" value="ECO:0007669"/>
    <property type="project" value="UniProtKB-KW"/>
</dbReference>
<evidence type="ECO:0000313" key="7">
    <source>
        <dbReference type="EMBL" id="RXE60372.1"/>
    </source>
</evidence>
<evidence type="ECO:0000256" key="1">
    <source>
        <dbReference type="ARBA" id="ARBA00022691"/>
    </source>
</evidence>
<comment type="caution">
    <text evidence="7">The sequence shown here is derived from an EMBL/GenBank/DDBJ whole genome shotgun (WGS) entry which is preliminary data.</text>
</comment>
<dbReference type="InterPro" id="IPR013785">
    <property type="entry name" value="Aldolase_TIM"/>
</dbReference>